<dbReference type="InterPro" id="IPR017941">
    <property type="entry name" value="Rieske_2Fe-2S"/>
</dbReference>
<dbReference type="AlphaFoldDB" id="C7MZ04"/>
<keyword evidence="8 21" id="KW-0812">Transmembrane</keyword>
<dbReference type="Proteomes" id="UP000000841">
    <property type="component" value="Chromosome"/>
</dbReference>
<evidence type="ECO:0000256" key="15">
    <source>
        <dbReference type="ARBA" id="ARBA00023014"/>
    </source>
</evidence>
<keyword evidence="6" id="KW-1003">Cell membrane</keyword>
<keyword evidence="24" id="KW-1185">Reference proteome</keyword>
<dbReference type="InterPro" id="IPR045603">
    <property type="entry name" value="QcrA_N"/>
</dbReference>
<evidence type="ECO:0000256" key="8">
    <source>
        <dbReference type="ARBA" id="ARBA00022692"/>
    </source>
</evidence>
<name>C7MZ04_SACVD</name>
<evidence type="ECO:0000256" key="13">
    <source>
        <dbReference type="ARBA" id="ARBA00023002"/>
    </source>
</evidence>
<keyword evidence="7" id="KW-0679">Respiratory chain</keyword>
<dbReference type="CDD" id="cd03467">
    <property type="entry name" value="Rieske"/>
    <property type="match status" value="1"/>
</dbReference>
<dbReference type="GO" id="GO:0004497">
    <property type="term" value="F:monooxygenase activity"/>
    <property type="evidence" value="ECO:0007669"/>
    <property type="project" value="UniProtKB-ARBA"/>
</dbReference>
<gene>
    <name evidence="23" type="ordered locus">Svir_10690</name>
</gene>
<keyword evidence="13" id="KW-0560">Oxidoreductase</keyword>
<evidence type="ECO:0000256" key="9">
    <source>
        <dbReference type="ARBA" id="ARBA00022714"/>
    </source>
</evidence>
<dbReference type="InterPro" id="IPR014349">
    <property type="entry name" value="Rieske_Fe-S_prot"/>
</dbReference>
<accession>C7MZ04</accession>
<dbReference type="GO" id="GO:0051537">
    <property type="term" value="F:2 iron, 2 sulfur cluster binding"/>
    <property type="evidence" value="ECO:0007669"/>
    <property type="project" value="UniProtKB-KW"/>
</dbReference>
<comment type="similarity">
    <text evidence="3">Belongs to the Rieske iron-sulfur protein family.</text>
</comment>
<feature type="transmembrane region" description="Helical" evidence="21">
    <location>
        <begin position="68"/>
        <end position="89"/>
    </location>
</feature>
<dbReference type="EMBL" id="CP001683">
    <property type="protein sequence ID" value="ACU96125.1"/>
    <property type="molecule type" value="Genomic_DNA"/>
</dbReference>
<dbReference type="Pfam" id="PF19297">
    <property type="entry name" value="QcrA_N"/>
    <property type="match status" value="1"/>
</dbReference>
<keyword evidence="14" id="KW-0408">Iron</keyword>
<evidence type="ECO:0000256" key="4">
    <source>
        <dbReference type="ARBA" id="ARBA00015816"/>
    </source>
</evidence>
<dbReference type="GO" id="GO:0016705">
    <property type="term" value="F:oxidoreductase activity, acting on paired donors, with incorporation or reduction of molecular oxygen"/>
    <property type="evidence" value="ECO:0007669"/>
    <property type="project" value="UniProtKB-ARBA"/>
</dbReference>
<comment type="function">
    <text evidence="1">Iron-sulfur subunit of the cytochrome bc1 complex, an essential component of the respiratory electron transport chain required for ATP synthesis. The bc1 complex catalyzes the oxidation of menaquinol and the reduction of cytochrome c in the respiratory chain. The bc1 complex operates through a Q-cycle mechanism that couples electron transfer to generation of the proton gradient that drives ATP synthesis.</text>
</comment>
<dbReference type="KEGG" id="svi:Svir_10690"/>
<keyword evidence="17" id="KW-1015">Disulfide bond</keyword>
<evidence type="ECO:0000256" key="2">
    <source>
        <dbReference type="ARBA" id="ARBA00004651"/>
    </source>
</evidence>
<evidence type="ECO:0000256" key="7">
    <source>
        <dbReference type="ARBA" id="ARBA00022660"/>
    </source>
</evidence>
<keyword evidence="12 21" id="KW-1133">Transmembrane helix</keyword>
<dbReference type="Pfam" id="PF00355">
    <property type="entry name" value="Rieske"/>
    <property type="match status" value="1"/>
</dbReference>
<evidence type="ECO:0000256" key="17">
    <source>
        <dbReference type="ARBA" id="ARBA00023157"/>
    </source>
</evidence>
<evidence type="ECO:0000256" key="20">
    <source>
        <dbReference type="SAM" id="MobiDB-lite"/>
    </source>
</evidence>
<keyword evidence="5" id="KW-0813">Transport</keyword>
<evidence type="ECO:0000256" key="12">
    <source>
        <dbReference type="ARBA" id="ARBA00022989"/>
    </source>
</evidence>
<dbReference type="GO" id="GO:0046872">
    <property type="term" value="F:metal ion binding"/>
    <property type="evidence" value="ECO:0007669"/>
    <property type="project" value="UniProtKB-KW"/>
</dbReference>
<feature type="domain" description="Rieske" evidence="22">
    <location>
        <begin position="273"/>
        <end position="374"/>
    </location>
</feature>
<dbReference type="STRING" id="471857.Svir_10690"/>
<feature type="compositionally biased region" description="Polar residues" evidence="20">
    <location>
        <begin position="7"/>
        <end position="16"/>
    </location>
</feature>
<dbReference type="PROSITE" id="PS51296">
    <property type="entry name" value="RIESKE"/>
    <property type="match status" value="1"/>
</dbReference>
<sequence>MEHSEAGSHNMSSGNGPEQRPSEEELAAMSRDELVRLGAKLDGVEIVNYPDPWPVKGTRAEKRAQRVVALWFVLATLAGLAFLAALIWWPSEYRPPEDEQGHFWYSLYTPMLGITLGVAVLSLAVGGLLYTKRFIPDELAVQERNDNMGKGSDELDRKTIVAHLTDAGERSTFGRRSMIKRTLGLGAGVLGLGTVALPLAGFIKNPWKDPESPDSLAHTGWKPQYPGEIVYLRRNTGDPQEISLVRPEDLDAGAMETVWPFRESERDDPEALSAALKRSDTPVMLIRLRPEDADRVVKRKGQEDFNYGPYYAYSKICTHVGCPTSLYEQQTNRALCPCHQSQFDILQYAKPVFGPATRALPQLPITVHSDGYFIARHDFIEPIGPGYWERKS</sequence>
<evidence type="ECO:0000256" key="3">
    <source>
        <dbReference type="ARBA" id="ARBA00010651"/>
    </source>
</evidence>
<comment type="subcellular location">
    <subcellularLocation>
        <location evidence="2">Cell membrane</location>
        <topology evidence="2">Multi-pass membrane protein</topology>
    </subcellularLocation>
</comment>
<dbReference type="InterPro" id="IPR036922">
    <property type="entry name" value="Rieske_2Fe-2S_sf"/>
</dbReference>
<dbReference type="PANTHER" id="PTHR10134">
    <property type="entry name" value="CYTOCHROME B-C1 COMPLEX SUBUNIT RIESKE, MITOCHONDRIAL"/>
    <property type="match status" value="1"/>
</dbReference>
<evidence type="ECO:0000256" key="21">
    <source>
        <dbReference type="SAM" id="Phobius"/>
    </source>
</evidence>
<keyword evidence="15" id="KW-0411">Iron-sulfur</keyword>
<evidence type="ECO:0000256" key="6">
    <source>
        <dbReference type="ARBA" id="ARBA00022475"/>
    </source>
</evidence>
<protein>
    <recommendedName>
        <fullName evidence="4">Cytochrome bc1 complex Rieske iron-sulfur subunit</fullName>
    </recommendedName>
    <alternativeName>
        <fullName evidence="18">Cytochrome bc1 reductase complex subunit QcrA</fullName>
    </alternativeName>
    <alternativeName>
        <fullName evidence="19">Rieske iron-sulfur protein</fullName>
    </alternativeName>
</protein>
<evidence type="ECO:0000256" key="5">
    <source>
        <dbReference type="ARBA" id="ARBA00022448"/>
    </source>
</evidence>
<evidence type="ECO:0000313" key="24">
    <source>
        <dbReference type="Proteomes" id="UP000000841"/>
    </source>
</evidence>
<evidence type="ECO:0000256" key="10">
    <source>
        <dbReference type="ARBA" id="ARBA00022723"/>
    </source>
</evidence>
<dbReference type="Gene3D" id="2.102.10.10">
    <property type="entry name" value="Rieske [2Fe-2S] iron-sulphur domain"/>
    <property type="match status" value="1"/>
</dbReference>
<dbReference type="eggNOG" id="COG0723">
    <property type="taxonomic scope" value="Bacteria"/>
</dbReference>
<feature type="region of interest" description="Disordered" evidence="20">
    <location>
        <begin position="1"/>
        <end position="26"/>
    </location>
</feature>
<feature type="transmembrane region" description="Helical" evidence="21">
    <location>
        <begin position="183"/>
        <end position="203"/>
    </location>
</feature>
<keyword evidence="11" id="KW-0249">Electron transport</keyword>
<proteinExistence type="inferred from homology"/>
<evidence type="ECO:0000256" key="1">
    <source>
        <dbReference type="ARBA" id="ARBA00002494"/>
    </source>
</evidence>
<organism evidence="23 24">
    <name type="scientific">Saccharomonospora viridis (strain ATCC 15386 / DSM 43017 / JCM 3036 / CCUG 5913 / NBRC 12207 / NCIMB 9602 / P101)</name>
    <name type="common">Thermoactinomyces viridis</name>
    <dbReference type="NCBI Taxonomy" id="471857"/>
    <lineage>
        <taxon>Bacteria</taxon>
        <taxon>Bacillati</taxon>
        <taxon>Actinomycetota</taxon>
        <taxon>Actinomycetes</taxon>
        <taxon>Pseudonocardiales</taxon>
        <taxon>Pseudonocardiaceae</taxon>
        <taxon>Saccharomonospora</taxon>
    </lineage>
</organism>
<dbReference type="HOGENOM" id="CLU_050668_0_0_11"/>
<reference evidence="23 24" key="1">
    <citation type="journal article" date="2009" name="Stand. Genomic Sci.">
        <title>Complete genome sequence of Saccharomonospora viridis type strain (P101).</title>
        <authorList>
            <person name="Pati A."/>
            <person name="Sikorski J."/>
            <person name="Nolan M."/>
            <person name="Lapidus A."/>
            <person name="Copeland A."/>
            <person name="Glavina Del Rio T."/>
            <person name="Lucas S."/>
            <person name="Chen F."/>
            <person name="Tice H."/>
            <person name="Pitluck S."/>
            <person name="Cheng J.F."/>
            <person name="Chertkov O."/>
            <person name="Brettin T."/>
            <person name="Han C."/>
            <person name="Detter J.C."/>
            <person name="Kuske C."/>
            <person name="Bruce D."/>
            <person name="Goodwin L."/>
            <person name="Chain P."/>
            <person name="D'haeseleer P."/>
            <person name="Chen A."/>
            <person name="Palaniappan K."/>
            <person name="Ivanova N."/>
            <person name="Mavromatis K."/>
            <person name="Mikhailova N."/>
            <person name="Rohde M."/>
            <person name="Tindall B.J."/>
            <person name="Goker M."/>
            <person name="Bristow J."/>
            <person name="Eisen J.A."/>
            <person name="Markowitz V."/>
            <person name="Hugenholtz P."/>
            <person name="Kyrpides N.C."/>
            <person name="Klenk H.P."/>
        </authorList>
    </citation>
    <scope>NUCLEOTIDE SEQUENCE [LARGE SCALE GENOMIC DNA]</scope>
    <source>
        <strain evidence="24">ATCC 15386 / DSM 43017 / JCM 3036 / NBRC 12207 / P101</strain>
    </source>
</reference>
<dbReference type="SUPFAM" id="SSF50022">
    <property type="entry name" value="ISP domain"/>
    <property type="match status" value="1"/>
</dbReference>
<keyword evidence="16 21" id="KW-0472">Membrane</keyword>
<evidence type="ECO:0000256" key="19">
    <source>
        <dbReference type="ARBA" id="ARBA00032409"/>
    </source>
</evidence>
<evidence type="ECO:0000259" key="22">
    <source>
        <dbReference type="PROSITE" id="PS51296"/>
    </source>
</evidence>
<evidence type="ECO:0000313" key="23">
    <source>
        <dbReference type="EMBL" id="ACU96125.1"/>
    </source>
</evidence>
<evidence type="ECO:0000256" key="18">
    <source>
        <dbReference type="ARBA" id="ARBA00029586"/>
    </source>
</evidence>
<dbReference type="GO" id="GO:0005886">
    <property type="term" value="C:plasma membrane"/>
    <property type="evidence" value="ECO:0007669"/>
    <property type="project" value="UniProtKB-SubCell"/>
</dbReference>
<feature type="transmembrane region" description="Helical" evidence="21">
    <location>
        <begin position="109"/>
        <end position="130"/>
    </location>
</feature>
<keyword evidence="10" id="KW-0479">Metal-binding</keyword>
<keyword evidence="9" id="KW-0001">2Fe-2S</keyword>
<evidence type="ECO:0000256" key="14">
    <source>
        <dbReference type="ARBA" id="ARBA00023004"/>
    </source>
</evidence>
<evidence type="ECO:0000256" key="16">
    <source>
        <dbReference type="ARBA" id="ARBA00023136"/>
    </source>
</evidence>
<evidence type="ECO:0000256" key="11">
    <source>
        <dbReference type="ARBA" id="ARBA00022982"/>
    </source>
</evidence>